<sequence>MYLCIVYVKILMVVQIIKINNRVKGLKWHLTLNNIKQLKSKDIFIPEVWPVLRLSSEGLFFRIWTPKVKILPFSSSLLTPSIFSR</sequence>
<protein>
    <submittedName>
        <fullName evidence="1">Uncharacterized protein</fullName>
    </submittedName>
</protein>
<dbReference type="AlphaFoldDB" id="A0A9K3HWM3"/>
<comment type="caution">
    <text evidence="1">The sequence shown here is derived from an EMBL/GenBank/DDBJ whole genome shotgun (WGS) entry which is preliminary data.</text>
</comment>
<accession>A0A9K3HWM3</accession>
<organism evidence="1 2">
    <name type="scientific">Helianthus annuus</name>
    <name type="common">Common sunflower</name>
    <dbReference type="NCBI Taxonomy" id="4232"/>
    <lineage>
        <taxon>Eukaryota</taxon>
        <taxon>Viridiplantae</taxon>
        <taxon>Streptophyta</taxon>
        <taxon>Embryophyta</taxon>
        <taxon>Tracheophyta</taxon>
        <taxon>Spermatophyta</taxon>
        <taxon>Magnoliopsida</taxon>
        <taxon>eudicotyledons</taxon>
        <taxon>Gunneridae</taxon>
        <taxon>Pentapetalae</taxon>
        <taxon>asterids</taxon>
        <taxon>campanulids</taxon>
        <taxon>Asterales</taxon>
        <taxon>Asteraceae</taxon>
        <taxon>Asteroideae</taxon>
        <taxon>Heliantheae alliance</taxon>
        <taxon>Heliantheae</taxon>
        <taxon>Helianthus</taxon>
    </lineage>
</organism>
<gene>
    <name evidence="1" type="ORF">HanXRQr2_Chr10g0434161</name>
</gene>
<dbReference type="Gramene" id="mRNA:HanXRQr2_Chr10g0434161">
    <property type="protein sequence ID" value="mRNA:HanXRQr2_Chr10g0434161"/>
    <property type="gene ID" value="HanXRQr2_Chr10g0434161"/>
</dbReference>
<dbReference type="EMBL" id="MNCJ02000325">
    <property type="protein sequence ID" value="KAF5785893.1"/>
    <property type="molecule type" value="Genomic_DNA"/>
</dbReference>
<dbReference type="Proteomes" id="UP000215914">
    <property type="component" value="Unassembled WGS sequence"/>
</dbReference>
<reference evidence="1" key="2">
    <citation type="submission" date="2020-06" db="EMBL/GenBank/DDBJ databases">
        <title>Helianthus annuus Genome sequencing and assembly Release 2.</title>
        <authorList>
            <person name="Gouzy J."/>
            <person name="Langlade N."/>
            <person name="Munos S."/>
        </authorList>
    </citation>
    <scope>NUCLEOTIDE SEQUENCE</scope>
    <source>
        <tissue evidence="1">Leaves</tissue>
    </source>
</reference>
<evidence type="ECO:0000313" key="1">
    <source>
        <dbReference type="EMBL" id="KAF5785893.1"/>
    </source>
</evidence>
<name>A0A9K3HWM3_HELAN</name>
<keyword evidence="2" id="KW-1185">Reference proteome</keyword>
<proteinExistence type="predicted"/>
<evidence type="ECO:0000313" key="2">
    <source>
        <dbReference type="Proteomes" id="UP000215914"/>
    </source>
</evidence>
<reference evidence="1" key="1">
    <citation type="journal article" date="2017" name="Nature">
        <title>The sunflower genome provides insights into oil metabolism, flowering and Asterid evolution.</title>
        <authorList>
            <person name="Badouin H."/>
            <person name="Gouzy J."/>
            <person name="Grassa C.J."/>
            <person name="Murat F."/>
            <person name="Staton S.E."/>
            <person name="Cottret L."/>
            <person name="Lelandais-Briere C."/>
            <person name="Owens G.L."/>
            <person name="Carrere S."/>
            <person name="Mayjonade B."/>
            <person name="Legrand L."/>
            <person name="Gill N."/>
            <person name="Kane N.C."/>
            <person name="Bowers J.E."/>
            <person name="Hubner S."/>
            <person name="Bellec A."/>
            <person name="Berard A."/>
            <person name="Berges H."/>
            <person name="Blanchet N."/>
            <person name="Boniface M.C."/>
            <person name="Brunel D."/>
            <person name="Catrice O."/>
            <person name="Chaidir N."/>
            <person name="Claudel C."/>
            <person name="Donnadieu C."/>
            <person name="Faraut T."/>
            <person name="Fievet G."/>
            <person name="Helmstetter N."/>
            <person name="King M."/>
            <person name="Knapp S.J."/>
            <person name="Lai Z."/>
            <person name="Le Paslier M.C."/>
            <person name="Lippi Y."/>
            <person name="Lorenzon L."/>
            <person name="Mandel J.R."/>
            <person name="Marage G."/>
            <person name="Marchand G."/>
            <person name="Marquand E."/>
            <person name="Bret-Mestries E."/>
            <person name="Morien E."/>
            <person name="Nambeesan S."/>
            <person name="Nguyen T."/>
            <person name="Pegot-Espagnet P."/>
            <person name="Pouilly N."/>
            <person name="Raftis F."/>
            <person name="Sallet E."/>
            <person name="Schiex T."/>
            <person name="Thomas J."/>
            <person name="Vandecasteele C."/>
            <person name="Vares D."/>
            <person name="Vear F."/>
            <person name="Vautrin S."/>
            <person name="Crespi M."/>
            <person name="Mangin B."/>
            <person name="Burke J.M."/>
            <person name="Salse J."/>
            <person name="Munos S."/>
            <person name="Vincourt P."/>
            <person name="Rieseberg L.H."/>
            <person name="Langlade N.B."/>
        </authorList>
    </citation>
    <scope>NUCLEOTIDE SEQUENCE</scope>
    <source>
        <tissue evidence="1">Leaves</tissue>
    </source>
</reference>